<dbReference type="Proteomes" id="UP000002279">
    <property type="component" value="Chromosome 3"/>
</dbReference>
<dbReference type="GO" id="GO:0004222">
    <property type="term" value="F:metalloendopeptidase activity"/>
    <property type="evidence" value="ECO:0000318"/>
    <property type="project" value="GO_Central"/>
</dbReference>
<evidence type="ECO:0000259" key="12">
    <source>
        <dbReference type="PROSITE" id="PS50215"/>
    </source>
</evidence>
<evidence type="ECO:0000256" key="7">
    <source>
        <dbReference type="PROSITE-ProRule" id="PRU00076"/>
    </source>
</evidence>
<dbReference type="InParanoid" id="A0A6I8N6J5"/>
<dbReference type="Pfam" id="PF08516">
    <property type="entry name" value="ADAM_CR"/>
    <property type="match status" value="1"/>
</dbReference>
<dbReference type="PRINTS" id="PR00289">
    <property type="entry name" value="DISINTEGRIN"/>
</dbReference>
<evidence type="ECO:0000256" key="5">
    <source>
        <dbReference type="ARBA" id="ARBA00023157"/>
    </source>
</evidence>
<feature type="region of interest" description="Disordered" evidence="9">
    <location>
        <begin position="34"/>
        <end position="61"/>
    </location>
</feature>
<evidence type="ECO:0000313" key="13">
    <source>
        <dbReference type="Ensembl" id="ENSOANP00000036591.1"/>
    </source>
</evidence>
<dbReference type="Pfam" id="PF01421">
    <property type="entry name" value="Reprolysin"/>
    <property type="match status" value="1"/>
</dbReference>
<evidence type="ECO:0000259" key="10">
    <source>
        <dbReference type="PROSITE" id="PS50026"/>
    </source>
</evidence>
<evidence type="ECO:0000256" key="2">
    <source>
        <dbReference type="ARBA" id="ARBA00022692"/>
    </source>
</evidence>
<dbReference type="InterPro" id="IPR001590">
    <property type="entry name" value="Peptidase_M12B"/>
</dbReference>
<comment type="subcellular location">
    <subcellularLocation>
        <location evidence="1">Membrane</location>
        <topology evidence="1">Single-pass membrane protein</topology>
    </subcellularLocation>
</comment>
<dbReference type="GO" id="GO:0006508">
    <property type="term" value="P:proteolysis"/>
    <property type="evidence" value="ECO:0000318"/>
    <property type="project" value="GO_Central"/>
</dbReference>
<dbReference type="CDD" id="cd04269">
    <property type="entry name" value="ZnMc_adamalysin_II_like"/>
    <property type="match status" value="1"/>
</dbReference>
<feature type="compositionally biased region" description="Pro residues" evidence="9">
    <location>
        <begin position="621"/>
        <end position="630"/>
    </location>
</feature>
<dbReference type="Bgee" id="ENSOANG00000013089">
    <property type="expression patterns" value="Expressed in fibroblast and 7 other cell types or tissues"/>
</dbReference>
<dbReference type="InterPro" id="IPR001762">
    <property type="entry name" value="Disintegrin_dom"/>
</dbReference>
<feature type="domain" description="EGF-like" evidence="10">
    <location>
        <begin position="484"/>
        <end position="516"/>
    </location>
</feature>
<feature type="region of interest" description="Disordered" evidence="9">
    <location>
        <begin position="619"/>
        <end position="660"/>
    </location>
</feature>
<evidence type="ECO:0000259" key="11">
    <source>
        <dbReference type="PROSITE" id="PS50214"/>
    </source>
</evidence>
<evidence type="ECO:0000313" key="14">
    <source>
        <dbReference type="Proteomes" id="UP000002279"/>
    </source>
</evidence>
<dbReference type="InterPro" id="IPR036436">
    <property type="entry name" value="Disintegrin_dom_sf"/>
</dbReference>
<keyword evidence="2" id="KW-0812">Transmembrane</keyword>
<reference evidence="13" key="2">
    <citation type="submission" date="2025-08" db="UniProtKB">
        <authorList>
            <consortium name="Ensembl"/>
        </authorList>
    </citation>
    <scope>IDENTIFICATION</scope>
    <source>
        <strain evidence="13">Glennie</strain>
    </source>
</reference>
<dbReference type="PROSITE" id="PS50214">
    <property type="entry name" value="DISINTEGRIN_2"/>
    <property type="match status" value="1"/>
</dbReference>
<dbReference type="InterPro" id="IPR034027">
    <property type="entry name" value="Reprolysin_adamalysin"/>
</dbReference>
<feature type="compositionally biased region" description="Polar residues" evidence="9">
    <location>
        <begin position="35"/>
        <end position="52"/>
    </location>
</feature>
<dbReference type="SMART" id="SM00608">
    <property type="entry name" value="ACR"/>
    <property type="match status" value="1"/>
</dbReference>
<protein>
    <recommendedName>
        <fullName evidence="15">ADAM metallopeptidase domain 12</fullName>
    </recommendedName>
</protein>
<evidence type="ECO:0000256" key="6">
    <source>
        <dbReference type="PROSITE-ProRule" id="PRU00068"/>
    </source>
</evidence>
<evidence type="ECO:0000256" key="4">
    <source>
        <dbReference type="ARBA" id="ARBA00023136"/>
    </source>
</evidence>
<dbReference type="Ensembl" id="ENSOANT00000063531.1">
    <property type="protein sequence ID" value="ENSOANP00000036591.1"/>
    <property type="gene ID" value="ENSOANG00000013089.3"/>
</dbReference>
<evidence type="ECO:0000256" key="9">
    <source>
        <dbReference type="SAM" id="MobiDB-lite"/>
    </source>
</evidence>
<dbReference type="GeneTree" id="ENSGT00940000155495"/>
<accession>A0A6I8N6J5</accession>
<dbReference type="PANTHER" id="PTHR11905:SF112">
    <property type="entry name" value="DISINTEGRIN AND METALLOPROTEINASE DOMAIN-CONTAINING PROTEIN 12"/>
    <property type="match status" value="1"/>
</dbReference>
<sequence length="660" mass="70572">PLLPPHPPSPSNSIPLLTPGHTPAPQTIKHFTISRRGNGNIIQSPKTSSSPSLRGAFSSPFSPPPCPTVPVSRVWWRFQRQGKDIEKVKQRLIEMANHVDKLYRPLNVRIVLVGVEVWSSLDRCTISQDPFLSLHEFLDWRKLKLLPRRQHDNAQLVSGVFFQGTTVGVAPLLSMCTVEQSGGIVMDHSDHPVGTAVTLAHELGTTLSPCPHRYPLPGAFSSCSERDLEESLQKGVGTCLFNLPDAKESLGARRCGNGFVEEGEECDCGEPEECTSRCCNATSCTLKPGAVCAHGLCCEDCQLKPAGVCCRASSNPCDLPEFCTGAGPHCPGNVYLHDGLPCARVDGYCYSGLCRTHQDQCAALWGPGAKAAPGICFERVNAAGDPYGNCGKQSRTSFAKCEARDAKCGKIQCQGGASRPVIGTNAVSIETNIALQDGGRIRCRGTHVYLGDDVPDPGLVLAGTKCGEGKICLNRRCQNVSVFGVWACLAKCHGRGVCNNHQNCHCEAEWAPPFCDVPGFGGSVDSGPVRRPDGGGRALGLLGTLLGLAAAGSALWLQRKAVLRVLLARERLAARVKSVQGTPVLWAGRGRAWSRWCWPSADVPGGPRRDICALLQETQKPNPPQKPLPADPLTKAAPLTRALGTMPVKQGTGLPITPAR</sequence>
<dbReference type="FunCoup" id="A0A6I8N6J5">
    <property type="interactions" value="795"/>
</dbReference>
<dbReference type="PANTHER" id="PTHR11905">
    <property type="entry name" value="ADAM A DISINTEGRIN AND METALLOPROTEASE DOMAIN"/>
    <property type="match status" value="1"/>
</dbReference>
<dbReference type="PROSITE" id="PS00427">
    <property type="entry name" value="DISINTEGRIN_1"/>
    <property type="match status" value="1"/>
</dbReference>
<dbReference type="PROSITE" id="PS50215">
    <property type="entry name" value="ADAM_MEPRO"/>
    <property type="match status" value="1"/>
</dbReference>
<comment type="caution">
    <text evidence="7">Lacks conserved residue(s) required for the propagation of feature annotation.</text>
</comment>
<feature type="domain" description="Disintegrin" evidence="11">
    <location>
        <begin position="252"/>
        <end position="338"/>
    </location>
</feature>
<dbReference type="SMART" id="SM00050">
    <property type="entry name" value="DISIN"/>
    <property type="match status" value="1"/>
</dbReference>
<dbReference type="InterPro" id="IPR024079">
    <property type="entry name" value="MetalloPept_cat_dom_sf"/>
</dbReference>
<feature type="disulfide bond" evidence="7">
    <location>
        <begin position="506"/>
        <end position="515"/>
    </location>
</feature>
<feature type="disulfide bond" evidence="7">
    <location>
        <begin position="488"/>
        <end position="498"/>
    </location>
</feature>
<organism evidence="13 14">
    <name type="scientific">Ornithorhynchus anatinus</name>
    <name type="common">Duckbill platypus</name>
    <dbReference type="NCBI Taxonomy" id="9258"/>
    <lineage>
        <taxon>Eukaryota</taxon>
        <taxon>Metazoa</taxon>
        <taxon>Chordata</taxon>
        <taxon>Craniata</taxon>
        <taxon>Vertebrata</taxon>
        <taxon>Euteleostomi</taxon>
        <taxon>Mammalia</taxon>
        <taxon>Monotremata</taxon>
        <taxon>Ornithorhynchidae</taxon>
        <taxon>Ornithorhynchus</taxon>
    </lineage>
</organism>
<evidence type="ECO:0008006" key="15">
    <source>
        <dbReference type="Google" id="ProtNLM"/>
    </source>
</evidence>
<dbReference type="Gene3D" id="3.40.390.10">
    <property type="entry name" value="Collagenase (Catalytic Domain)"/>
    <property type="match status" value="1"/>
</dbReference>
<dbReference type="InterPro" id="IPR006586">
    <property type="entry name" value="ADAM_Cys-rich"/>
</dbReference>
<dbReference type="Gene3D" id="4.10.70.10">
    <property type="entry name" value="Disintegrin domain"/>
    <property type="match status" value="1"/>
</dbReference>
<feature type="compositionally biased region" description="Pro residues" evidence="9">
    <location>
        <begin position="1"/>
        <end position="10"/>
    </location>
</feature>
<dbReference type="FunFam" id="4.10.70.10:FF:000001">
    <property type="entry name" value="Disintegrin and metalloproteinase domain-containing protein 22"/>
    <property type="match status" value="1"/>
</dbReference>
<reference evidence="13 14" key="1">
    <citation type="journal article" date="2008" name="Nature">
        <title>Genome analysis of the platypus reveals unique signatures of evolution.</title>
        <authorList>
            <person name="Warren W.C."/>
            <person name="Hillier L.W."/>
            <person name="Marshall Graves J.A."/>
            <person name="Birney E."/>
            <person name="Ponting C.P."/>
            <person name="Grutzner F."/>
            <person name="Belov K."/>
            <person name="Miller W."/>
            <person name="Clarke L."/>
            <person name="Chinwalla A.T."/>
            <person name="Yang S.P."/>
            <person name="Heger A."/>
            <person name="Locke D.P."/>
            <person name="Miethke P."/>
            <person name="Waters P.D."/>
            <person name="Veyrunes F."/>
            <person name="Fulton L."/>
            <person name="Fulton B."/>
            <person name="Graves T."/>
            <person name="Wallis J."/>
            <person name="Puente X.S."/>
            <person name="Lopez-Otin C."/>
            <person name="Ordonez G.R."/>
            <person name="Eichler E.E."/>
            <person name="Chen L."/>
            <person name="Cheng Z."/>
            <person name="Deakin J.E."/>
            <person name="Alsop A."/>
            <person name="Thompson K."/>
            <person name="Kirby P."/>
            <person name="Papenfuss A.T."/>
            <person name="Wakefield M.J."/>
            <person name="Olender T."/>
            <person name="Lancet D."/>
            <person name="Huttley G.A."/>
            <person name="Smit A.F."/>
            <person name="Pask A."/>
            <person name="Temple-Smith P."/>
            <person name="Batzer M.A."/>
            <person name="Walker J.A."/>
            <person name="Konkel M.K."/>
            <person name="Harris R.S."/>
            <person name="Whittington C.M."/>
            <person name="Wong E.S."/>
            <person name="Gemmell N.J."/>
            <person name="Buschiazzo E."/>
            <person name="Vargas Jentzsch I.M."/>
            <person name="Merkel A."/>
            <person name="Schmitz J."/>
            <person name="Zemann A."/>
            <person name="Churakov G."/>
            <person name="Kriegs J.O."/>
            <person name="Brosius J."/>
            <person name="Murchison E.P."/>
            <person name="Sachidanandam R."/>
            <person name="Smith C."/>
            <person name="Hannon G.J."/>
            <person name="Tsend-Ayush E."/>
            <person name="McMillan D."/>
            <person name="Attenborough R."/>
            <person name="Rens W."/>
            <person name="Ferguson-Smith M."/>
            <person name="Lefevre C.M."/>
            <person name="Sharp J.A."/>
            <person name="Nicholas K.R."/>
            <person name="Ray D.A."/>
            <person name="Kube M."/>
            <person name="Reinhardt R."/>
            <person name="Pringle T.H."/>
            <person name="Taylor J."/>
            <person name="Jones R.C."/>
            <person name="Nixon B."/>
            <person name="Dacheux J.L."/>
            <person name="Niwa H."/>
            <person name="Sekita Y."/>
            <person name="Huang X."/>
            <person name="Stark A."/>
            <person name="Kheradpour P."/>
            <person name="Kellis M."/>
            <person name="Flicek P."/>
            <person name="Chen Y."/>
            <person name="Webber C."/>
            <person name="Hardison R."/>
            <person name="Nelson J."/>
            <person name="Hallsworth-Pepin K."/>
            <person name="Delehaunty K."/>
            <person name="Markovic C."/>
            <person name="Minx P."/>
            <person name="Feng Y."/>
            <person name="Kremitzki C."/>
            <person name="Mitreva M."/>
            <person name="Glasscock J."/>
            <person name="Wylie T."/>
            <person name="Wohldmann P."/>
            <person name="Thiru P."/>
            <person name="Nhan M.N."/>
            <person name="Pohl C.S."/>
            <person name="Smith S.M."/>
            <person name="Hou S."/>
            <person name="Nefedov M."/>
            <person name="de Jong P.J."/>
            <person name="Renfree M.B."/>
            <person name="Mardis E.R."/>
            <person name="Wilson R.K."/>
        </authorList>
    </citation>
    <scope>NUCLEOTIDE SEQUENCE [LARGE SCALE GENOMIC DNA]</scope>
    <source>
        <strain evidence="13 14">Glennie</strain>
    </source>
</reference>
<dbReference type="AlphaFoldDB" id="A0A6I8N6J5"/>
<keyword evidence="14" id="KW-1185">Reference proteome</keyword>
<keyword evidence="5 7" id="KW-1015">Disulfide bond</keyword>
<feature type="region of interest" description="Disordered" evidence="9">
    <location>
        <begin position="1"/>
        <end position="21"/>
    </location>
</feature>
<name>A0A6I8N6J5_ORNAN</name>
<feature type="domain" description="Peptidase M12B" evidence="12">
    <location>
        <begin position="78"/>
        <end position="244"/>
    </location>
</feature>
<evidence type="ECO:0000256" key="1">
    <source>
        <dbReference type="ARBA" id="ARBA00004167"/>
    </source>
</evidence>
<reference evidence="13" key="3">
    <citation type="submission" date="2025-09" db="UniProtKB">
        <authorList>
            <consortium name="Ensembl"/>
        </authorList>
    </citation>
    <scope>IDENTIFICATION</scope>
    <source>
        <strain evidence="13">Glennie</strain>
    </source>
</reference>
<dbReference type="InterPro" id="IPR000742">
    <property type="entry name" value="EGF"/>
</dbReference>
<evidence type="ECO:0000256" key="3">
    <source>
        <dbReference type="ARBA" id="ARBA00022989"/>
    </source>
</evidence>
<dbReference type="GO" id="GO:0016020">
    <property type="term" value="C:membrane"/>
    <property type="evidence" value="ECO:0007669"/>
    <property type="project" value="UniProtKB-SubCell"/>
</dbReference>
<feature type="active site" evidence="8">
    <location>
        <position position="202"/>
    </location>
</feature>
<dbReference type="InterPro" id="IPR018358">
    <property type="entry name" value="Disintegrin_CS"/>
</dbReference>
<proteinExistence type="predicted"/>
<dbReference type="Pfam" id="PF00200">
    <property type="entry name" value="Disintegrin"/>
    <property type="match status" value="1"/>
</dbReference>
<dbReference type="OMA" id="TIKHFTI"/>
<dbReference type="PROSITE" id="PS50026">
    <property type="entry name" value="EGF_3"/>
    <property type="match status" value="1"/>
</dbReference>
<dbReference type="SUPFAM" id="SSF57552">
    <property type="entry name" value="Blood coagulation inhibitor (disintegrin)"/>
    <property type="match status" value="1"/>
</dbReference>
<keyword evidence="7" id="KW-0245">EGF-like domain</keyword>
<dbReference type="SUPFAM" id="SSF55486">
    <property type="entry name" value="Metalloproteases ('zincins'), catalytic domain"/>
    <property type="match status" value="1"/>
</dbReference>
<feature type="disulfide bond" evidence="6">
    <location>
        <begin position="310"/>
        <end position="330"/>
    </location>
</feature>
<keyword evidence="4" id="KW-0472">Membrane</keyword>
<evidence type="ECO:0000256" key="8">
    <source>
        <dbReference type="PROSITE-ProRule" id="PRU00276"/>
    </source>
</evidence>
<keyword evidence="3" id="KW-1133">Transmembrane helix</keyword>